<comment type="caution">
    <text evidence="2">The sequence shown here is derived from an EMBL/GenBank/DDBJ whole genome shotgun (WGS) entry which is preliminary data.</text>
</comment>
<proteinExistence type="predicted"/>
<evidence type="ECO:0000313" key="2">
    <source>
        <dbReference type="EMBL" id="MFC3568384.1"/>
    </source>
</evidence>
<sequence>MHGNEQAFVAATARLASAEAEAEEIALRDAHRRPRVPVHDFCPTDDLARSIFDDEDRRPVAWAALFIWLGVVVLVLIGLGLGWVVGAVDAQDMLDFLSPTAAQAREAGWVAISEGL</sequence>
<protein>
    <submittedName>
        <fullName evidence="2">Uncharacterized protein</fullName>
    </submittedName>
</protein>
<name>A0ABV7RYH9_9RHOB</name>
<keyword evidence="1" id="KW-0812">Transmembrane</keyword>
<evidence type="ECO:0000313" key="3">
    <source>
        <dbReference type="Proteomes" id="UP001595596"/>
    </source>
</evidence>
<dbReference type="EMBL" id="JBHRXE010000008">
    <property type="protein sequence ID" value="MFC3568384.1"/>
    <property type="molecule type" value="Genomic_DNA"/>
</dbReference>
<accession>A0ABV7RYH9</accession>
<keyword evidence="1" id="KW-0472">Membrane</keyword>
<organism evidence="2 3">
    <name type="scientific">Paracoccus simplex</name>
    <dbReference type="NCBI Taxonomy" id="2086346"/>
    <lineage>
        <taxon>Bacteria</taxon>
        <taxon>Pseudomonadati</taxon>
        <taxon>Pseudomonadota</taxon>
        <taxon>Alphaproteobacteria</taxon>
        <taxon>Rhodobacterales</taxon>
        <taxon>Paracoccaceae</taxon>
        <taxon>Paracoccus</taxon>
    </lineage>
</organism>
<gene>
    <name evidence="2" type="ORF">ACFOMP_02835</name>
</gene>
<dbReference type="RefSeq" id="WP_379027802.1">
    <property type="nucleotide sequence ID" value="NZ_JBHRXE010000008.1"/>
</dbReference>
<reference evidence="3" key="1">
    <citation type="journal article" date="2019" name="Int. J. Syst. Evol. Microbiol.">
        <title>The Global Catalogue of Microorganisms (GCM) 10K type strain sequencing project: providing services to taxonomists for standard genome sequencing and annotation.</title>
        <authorList>
            <consortium name="The Broad Institute Genomics Platform"/>
            <consortium name="The Broad Institute Genome Sequencing Center for Infectious Disease"/>
            <person name="Wu L."/>
            <person name="Ma J."/>
        </authorList>
    </citation>
    <scope>NUCLEOTIDE SEQUENCE [LARGE SCALE GENOMIC DNA]</scope>
    <source>
        <strain evidence="3">VKM B-3226</strain>
    </source>
</reference>
<evidence type="ECO:0000256" key="1">
    <source>
        <dbReference type="SAM" id="Phobius"/>
    </source>
</evidence>
<keyword evidence="3" id="KW-1185">Reference proteome</keyword>
<keyword evidence="1" id="KW-1133">Transmembrane helix</keyword>
<dbReference type="Proteomes" id="UP001595596">
    <property type="component" value="Unassembled WGS sequence"/>
</dbReference>
<feature type="transmembrane region" description="Helical" evidence="1">
    <location>
        <begin position="60"/>
        <end position="85"/>
    </location>
</feature>